<gene>
    <name evidence="2" type="ORF">ENJ12_02110</name>
</gene>
<dbReference type="InterPro" id="IPR013517">
    <property type="entry name" value="FG-GAP"/>
</dbReference>
<proteinExistence type="predicted"/>
<dbReference type="PANTHER" id="PTHR44103:SF1">
    <property type="entry name" value="PROPROTEIN CONVERTASE P"/>
    <property type="match status" value="1"/>
</dbReference>
<dbReference type="Proteomes" id="UP000886339">
    <property type="component" value="Unassembled WGS sequence"/>
</dbReference>
<dbReference type="PANTHER" id="PTHR44103">
    <property type="entry name" value="PROPROTEIN CONVERTASE P"/>
    <property type="match status" value="1"/>
</dbReference>
<evidence type="ECO:0000313" key="2">
    <source>
        <dbReference type="EMBL" id="HEC05620.1"/>
    </source>
</evidence>
<organism evidence="2">
    <name type="scientific">Thiolapillus brandeum</name>
    <dbReference type="NCBI Taxonomy" id="1076588"/>
    <lineage>
        <taxon>Bacteria</taxon>
        <taxon>Pseudomonadati</taxon>
        <taxon>Pseudomonadota</taxon>
        <taxon>Gammaproteobacteria</taxon>
        <taxon>Chromatiales</taxon>
        <taxon>Sedimenticolaceae</taxon>
        <taxon>Thiolapillus</taxon>
    </lineage>
</organism>
<keyword evidence="1" id="KW-0732">Signal</keyword>
<dbReference type="AlphaFoldDB" id="A0A831RVI5"/>
<dbReference type="Gene3D" id="2.130.10.130">
    <property type="entry name" value="Integrin alpha, N-terminal"/>
    <property type="match status" value="1"/>
</dbReference>
<protein>
    <submittedName>
        <fullName evidence="2">VCBS repeat-containing protein</fullName>
    </submittedName>
</protein>
<dbReference type="InterPro" id="IPR028994">
    <property type="entry name" value="Integrin_alpha_N"/>
</dbReference>
<dbReference type="SUPFAM" id="SSF69318">
    <property type="entry name" value="Integrin alpha N-terminal domain"/>
    <property type="match status" value="2"/>
</dbReference>
<dbReference type="EMBL" id="DRLF01000086">
    <property type="protein sequence ID" value="HEC05620.1"/>
    <property type="molecule type" value="Genomic_DNA"/>
</dbReference>
<reference evidence="2" key="1">
    <citation type="journal article" date="2020" name="mSystems">
        <title>Genome- and Community-Level Interaction Insights into Carbon Utilization and Element Cycling Functions of Hydrothermarchaeota in Hydrothermal Sediment.</title>
        <authorList>
            <person name="Zhou Z."/>
            <person name="Liu Y."/>
            <person name="Xu W."/>
            <person name="Pan J."/>
            <person name="Luo Z.H."/>
            <person name="Li M."/>
        </authorList>
    </citation>
    <scope>NUCLEOTIDE SEQUENCE [LARGE SCALE GENOMIC DNA]</scope>
    <source>
        <strain evidence="2">HyVt-458</strain>
    </source>
</reference>
<sequence>MLLPQTLRLASAVVVLALLITHGDNGYCAAGSIAAPVLKWQLGGCTSWCETGWYSSPAVADLDKDGKPEVIGSGYAIHVLNGSDGSLKWRMKSGHDRNEGNAVDNVGRTWSGIVLADVDGDGEQEIVTAHSGGWVSVYDRQGYFKPGWPKKPTDRELRGLSVSDLDADGFMEIIVTAAVNSKTNSWIFQHDGTLRAGWPQLGSDGESAWGVFNDNAAVGDLDGDGFGEIVVPSDVHSICAYEEDGVQIPASADYSGKDWGAVGIWEDLATELRGWGRCNGVRSESFRANFAKGPAVIADMDGDGINEVVAVGNMYDCTSGYQSKYSAPLIFNADRSRFKTAGADWEKGPVDTGAPLSEDYNRIESNQPNTVVADLDGDGEKEILFPSYDGRLHAFWLDKTEHGSWPYEVDAHATEGFYRFASEPTVADLDNDGKAEVIFASWTQKGSNRTGRLHIVDDQGNRLQEVDLPAAKGSWDWNGALAAPTLANIDTDPDLEVVLNTAHAGLVAYDLPGTANARIIWGTGRGNYQRDGYVVSAKTSCKAGPVTLGPASYSGAEIYRSESTLVTSGSVVIQAGANISFEASSGLRLNRGFRVQDRGSFRARIRDVICPVDQ</sequence>
<dbReference type="Pfam" id="PF13517">
    <property type="entry name" value="FG-GAP_3"/>
    <property type="match status" value="2"/>
</dbReference>
<comment type="caution">
    <text evidence="2">The sequence shown here is derived from an EMBL/GenBank/DDBJ whole genome shotgun (WGS) entry which is preliminary data.</text>
</comment>
<evidence type="ECO:0000256" key="1">
    <source>
        <dbReference type="ARBA" id="ARBA00022729"/>
    </source>
</evidence>
<accession>A0A831RVI5</accession>
<name>A0A831RVI5_9GAMM</name>